<keyword evidence="2 4" id="KW-0732">Signal</keyword>
<dbReference type="GO" id="GO:0042597">
    <property type="term" value="C:periplasmic space"/>
    <property type="evidence" value="ECO:0007669"/>
    <property type="project" value="UniProtKB-SubCell"/>
</dbReference>
<comment type="function">
    <text evidence="4">Involved in the assembly process of the P-ring formation. It may associate with FlgF on the rod constituting a structure essential for the P-ring assembly or may act as a modulator protein for the P-ring assembly.</text>
</comment>
<keyword evidence="6" id="KW-0966">Cell projection</keyword>
<reference evidence="6" key="1">
    <citation type="submission" date="2013-03" db="EMBL/GenBank/DDBJ databases">
        <title>Genome Sequence of the Profundibacterium mesophilum strain KAUST100406-0324T from Red Sea, a novel genus in the family Rhodobacteraceae.</title>
        <authorList>
            <person name="Essack M."/>
            <person name="Alam I."/>
            <person name="Lafi F."/>
            <person name="Alawi W."/>
            <person name="Kamanu F."/>
            <person name="Al-Suwailem A."/>
            <person name="Lee O.O."/>
            <person name="Xu Y."/>
            <person name="Bajic V."/>
            <person name="Qian P.-Y."/>
            <person name="Archer J."/>
        </authorList>
    </citation>
    <scope>NUCLEOTIDE SEQUENCE</scope>
    <source>
        <strain evidence="6">KAUST100406-0324</strain>
    </source>
</reference>
<comment type="similarity">
    <text evidence="4">Belongs to the FlgA family.</text>
</comment>
<dbReference type="Gene3D" id="3.90.1210.10">
    <property type="entry name" value="Antifreeze-like/N-acetylneuraminic acid synthase C-terminal domain"/>
    <property type="match status" value="1"/>
</dbReference>
<sequence>MTPRIRAFAAILLASLAAAGSAGAELLHVLVEERAMAEFGAEFPANGQVKVHVQGDPGEAHLLSAFWMDKATGQFIANAVSPQGAVTRVTGLATVTVPVPVPQRRMMPDEIITAQDLAVIELPLSRVGAYAVSDAQGLVGMQVRSLLAKGRPILNRSVRPPLVIDRGDKVSIRYQDGLLELSAPGRALGDAHRGQEVKIVNLVSNASVIGIATAEGIVEVSQ</sequence>
<name>A0A921NTV3_9RHOB</name>
<proteinExistence type="inferred from homology"/>
<dbReference type="Gene3D" id="2.30.30.760">
    <property type="match status" value="1"/>
</dbReference>
<dbReference type="InterPro" id="IPR013974">
    <property type="entry name" value="SAF"/>
</dbReference>
<dbReference type="AlphaFoldDB" id="A0A921NTV3"/>
<gene>
    <name evidence="6" type="primary">flgA</name>
    <name evidence="6" type="ORF">PMES_03031</name>
</gene>
<accession>A0A921NTV3</accession>
<keyword evidence="7" id="KW-1185">Reference proteome</keyword>
<comment type="subcellular location">
    <subcellularLocation>
        <location evidence="1 4">Periplasm</location>
    </subcellularLocation>
</comment>
<feature type="signal peptide" evidence="4">
    <location>
        <begin position="1"/>
        <end position="24"/>
    </location>
</feature>
<evidence type="ECO:0000256" key="4">
    <source>
        <dbReference type="RuleBase" id="RU362063"/>
    </source>
</evidence>
<feature type="chain" id="PRO_5038168106" description="Flagella basal body P-ring formation protein FlgA" evidence="4">
    <location>
        <begin position="25"/>
        <end position="222"/>
    </location>
</feature>
<evidence type="ECO:0000313" key="6">
    <source>
        <dbReference type="EMBL" id="KAF0674649.1"/>
    </source>
</evidence>
<evidence type="ECO:0000259" key="5">
    <source>
        <dbReference type="SMART" id="SM00858"/>
    </source>
</evidence>
<dbReference type="EMBL" id="APKE01000036">
    <property type="protein sequence ID" value="KAF0674649.1"/>
    <property type="molecule type" value="Genomic_DNA"/>
</dbReference>
<dbReference type="Proteomes" id="UP000698242">
    <property type="component" value="Unassembled WGS sequence"/>
</dbReference>
<keyword evidence="6" id="KW-0282">Flagellum</keyword>
<protein>
    <recommendedName>
        <fullName evidence="4">Flagella basal body P-ring formation protein FlgA</fullName>
    </recommendedName>
</protein>
<dbReference type="GO" id="GO:0044780">
    <property type="term" value="P:bacterial-type flagellum assembly"/>
    <property type="evidence" value="ECO:0007669"/>
    <property type="project" value="InterPro"/>
</dbReference>
<keyword evidence="3 4" id="KW-0574">Periplasm</keyword>
<evidence type="ECO:0000313" key="7">
    <source>
        <dbReference type="Proteomes" id="UP000698242"/>
    </source>
</evidence>
<dbReference type="PANTHER" id="PTHR36307">
    <property type="entry name" value="FLAGELLA BASAL BODY P-RING FORMATION PROTEIN FLGA"/>
    <property type="match status" value="1"/>
</dbReference>
<feature type="domain" description="SAF" evidence="5">
    <location>
        <begin position="97"/>
        <end position="159"/>
    </location>
</feature>
<evidence type="ECO:0000256" key="3">
    <source>
        <dbReference type="ARBA" id="ARBA00022764"/>
    </source>
</evidence>
<dbReference type="Pfam" id="PF13144">
    <property type="entry name" value="ChapFlgA"/>
    <property type="match status" value="1"/>
</dbReference>
<dbReference type="RefSeq" id="WP_159966536.1">
    <property type="nucleotide sequence ID" value="NZ_APKE01000036.1"/>
</dbReference>
<evidence type="ECO:0000256" key="2">
    <source>
        <dbReference type="ARBA" id="ARBA00022729"/>
    </source>
</evidence>
<keyword evidence="4" id="KW-1005">Bacterial flagellum biogenesis</keyword>
<dbReference type="InterPro" id="IPR039246">
    <property type="entry name" value="Flagellar_FlgA"/>
</dbReference>
<keyword evidence="6" id="KW-0969">Cilium</keyword>
<dbReference type="SMART" id="SM00858">
    <property type="entry name" value="SAF"/>
    <property type="match status" value="1"/>
</dbReference>
<dbReference type="NCBIfam" id="TIGR03170">
    <property type="entry name" value="flgA_cterm"/>
    <property type="match status" value="1"/>
</dbReference>
<organism evidence="6 7">
    <name type="scientific">Profundibacterium mesophilum KAUST100406-0324</name>
    <dbReference type="NCBI Taxonomy" id="1037889"/>
    <lineage>
        <taxon>Bacteria</taxon>
        <taxon>Pseudomonadati</taxon>
        <taxon>Pseudomonadota</taxon>
        <taxon>Alphaproteobacteria</taxon>
        <taxon>Rhodobacterales</taxon>
        <taxon>Roseobacteraceae</taxon>
        <taxon>Profundibacterium</taxon>
    </lineage>
</organism>
<comment type="caution">
    <text evidence="6">The sequence shown here is derived from an EMBL/GenBank/DDBJ whole genome shotgun (WGS) entry which is preliminary data.</text>
</comment>
<dbReference type="InterPro" id="IPR017585">
    <property type="entry name" value="SAF_FlgA"/>
</dbReference>
<dbReference type="CDD" id="cd11614">
    <property type="entry name" value="SAF_CpaB_FlgA_like"/>
    <property type="match status" value="1"/>
</dbReference>
<dbReference type="PANTHER" id="PTHR36307:SF1">
    <property type="entry name" value="FLAGELLA BASAL BODY P-RING FORMATION PROTEIN FLGA"/>
    <property type="match status" value="1"/>
</dbReference>
<evidence type="ECO:0000256" key="1">
    <source>
        <dbReference type="ARBA" id="ARBA00004418"/>
    </source>
</evidence>
<dbReference type="OrthoDB" id="7727421at2"/>